<keyword evidence="1" id="KW-0732">Signal</keyword>
<keyword evidence="3" id="KW-1185">Reference proteome</keyword>
<proteinExistence type="predicted"/>
<evidence type="ECO:0000313" key="3">
    <source>
        <dbReference type="Proteomes" id="UP000887013"/>
    </source>
</evidence>
<protein>
    <submittedName>
        <fullName evidence="2">Uncharacterized protein</fullName>
    </submittedName>
</protein>
<reference evidence="2" key="1">
    <citation type="submission" date="2020-08" db="EMBL/GenBank/DDBJ databases">
        <title>Multicomponent nature underlies the extraordinary mechanical properties of spider dragline silk.</title>
        <authorList>
            <person name="Kono N."/>
            <person name="Nakamura H."/>
            <person name="Mori M."/>
            <person name="Yoshida Y."/>
            <person name="Ohtoshi R."/>
            <person name="Malay A.D."/>
            <person name="Moran D.A.P."/>
            <person name="Tomita M."/>
            <person name="Numata K."/>
            <person name="Arakawa K."/>
        </authorList>
    </citation>
    <scope>NUCLEOTIDE SEQUENCE</scope>
</reference>
<evidence type="ECO:0000313" key="2">
    <source>
        <dbReference type="EMBL" id="GFT82614.1"/>
    </source>
</evidence>
<sequence>MDWCFSLRQAYLAISFLVFCFLWLDELVSSDSEEIDEMVEEASSLQSMSFRWSKIGSIVGVRLIRLEKVEKIVGTSEKCCLCQNRVTNKRAVTILIP</sequence>
<accession>A0A8X6U7J6</accession>
<name>A0A8X6U7J6_NEPPI</name>
<feature type="signal peptide" evidence="1">
    <location>
        <begin position="1"/>
        <end position="30"/>
    </location>
</feature>
<evidence type="ECO:0000256" key="1">
    <source>
        <dbReference type="SAM" id="SignalP"/>
    </source>
</evidence>
<dbReference type="AlphaFoldDB" id="A0A8X6U7J6"/>
<dbReference type="EMBL" id="BMAW01119024">
    <property type="protein sequence ID" value="GFT82614.1"/>
    <property type="molecule type" value="Genomic_DNA"/>
</dbReference>
<comment type="caution">
    <text evidence="2">The sequence shown here is derived from an EMBL/GenBank/DDBJ whole genome shotgun (WGS) entry which is preliminary data.</text>
</comment>
<organism evidence="2 3">
    <name type="scientific">Nephila pilipes</name>
    <name type="common">Giant wood spider</name>
    <name type="synonym">Nephila maculata</name>
    <dbReference type="NCBI Taxonomy" id="299642"/>
    <lineage>
        <taxon>Eukaryota</taxon>
        <taxon>Metazoa</taxon>
        <taxon>Ecdysozoa</taxon>
        <taxon>Arthropoda</taxon>
        <taxon>Chelicerata</taxon>
        <taxon>Arachnida</taxon>
        <taxon>Araneae</taxon>
        <taxon>Araneomorphae</taxon>
        <taxon>Entelegynae</taxon>
        <taxon>Araneoidea</taxon>
        <taxon>Nephilidae</taxon>
        <taxon>Nephila</taxon>
    </lineage>
</organism>
<feature type="chain" id="PRO_5036485938" evidence="1">
    <location>
        <begin position="31"/>
        <end position="97"/>
    </location>
</feature>
<dbReference type="Proteomes" id="UP000887013">
    <property type="component" value="Unassembled WGS sequence"/>
</dbReference>
<gene>
    <name evidence="2" type="ORF">NPIL_273511</name>
</gene>